<evidence type="ECO:0000313" key="2">
    <source>
        <dbReference type="Proteomes" id="UP000664132"/>
    </source>
</evidence>
<dbReference type="AlphaFoldDB" id="A0A8H7WJM2"/>
<organism evidence="1 2">
    <name type="scientific">Cadophora malorum</name>
    <dbReference type="NCBI Taxonomy" id="108018"/>
    <lineage>
        <taxon>Eukaryota</taxon>
        <taxon>Fungi</taxon>
        <taxon>Dikarya</taxon>
        <taxon>Ascomycota</taxon>
        <taxon>Pezizomycotina</taxon>
        <taxon>Leotiomycetes</taxon>
        <taxon>Helotiales</taxon>
        <taxon>Ploettnerulaceae</taxon>
        <taxon>Cadophora</taxon>
    </lineage>
</organism>
<protein>
    <submittedName>
        <fullName evidence="1">Uncharacterized protein</fullName>
    </submittedName>
</protein>
<gene>
    <name evidence="1" type="ORF">IFR04_000823</name>
</gene>
<dbReference type="EMBL" id="JAFJYH010000005">
    <property type="protein sequence ID" value="KAG4426116.1"/>
    <property type="molecule type" value="Genomic_DNA"/>
</dbReference>
<sequence>MASSRTYFVLTNLDLPPDGPIRLGSIIADPLEPEEILNPGEVVALPSDHVHTSHKRDWNITESLENGHVSVTARFLSSLRLNDTTADGSDAEFTSRFSIEDVETLDFAPTQDYIDAAVNKPSVRGYLEGCQYELPIYMITGLKIGRGLAQELPPDATTHASSGSISDFVIGYRLVKINAGEAQDQGRGDQEKSKVMGKMLGDDDGRDIDFGSLRITLTATIDGGREVAAHEIIGSRSVTAIDEDGNTECNCVVVPPTE</sequence>
<reference evidence="1" key="1">
    <citation type="submission" date="2021-02" db="EMBL/GenBank/DDBJ databases">
        <title>Genome sequence Cadophora malorum strain M34.</title>
        <authorList>
            <person name="Stefanovic E."/>
            <person name="Vu D."/>
            <person name="Scully C."/>
            <person name="Dijksterhuis J."/>
            <person name="Roader J."/>
            <person name="Houbraken J."/>
        </authorList>
    </citation>
    <scope>NUCLEOTIDE SEQUENCE</scope>
    <source>
        <strain evidence="1">M34</strain>
    </source>
</reference>
<proteinExistence type="predicted"/>
<keyword evidence="2" id="KW-1185">Reference proteome</keyword>
<dbReference type="Proteomes" id="UP000664132">
    <property type="component" value="Unassembled WGS sequence"/>
</dbReference>
<name>A0A8H7WJM2_9HELO</name>
<comment type="caution">
    <text evidence="1">The sequence shown here is derived from an EMBL/GenBank/DDBJ whole genome shotgun (WGS) entry which is preliminary data.</text>
</comment>
<dbReference type="OrthoDB" id="4500473at2759"/>
<accession>A0A8H7WJM2</accession>
<evidence type="ECO:0000313" key="1">
    <source>
        <dbReference type="EMBL" id="KAG4426116.1"/>
    </source>
</evidence>